<dbReference type="SUPFAM" id="SSF51735">
    <property type="entry name" value="NAD(P)-binding Rossmann-fold domains"/>
    <property type="match status" value="1"/>
</dbReference>
<organism evidence="2 3">
    <name type="scientific">Gigaspora margarita</name>
    <dbReference type="NCBI Taxonomy" id="4874"/>
    <lineage>
        <taxon>Eukaryota</taxon>
        <taxon>Fungi</taxon>
        <taxon>Fungi incertae sedis</taxon>
        <taxon>Mucoromycota</taxon>
        <taxon>Glomeromycotina</taxon>
        <taxon>Glomeromycetes</taxon>
        <taxon>Diversisporales</taxon>
        <taxon>Gigasporaceae</taxon>
        <taxon>Gigaspora</taxon>
    </lineage>
</organism>
<proteinExistence type="predicted"/>
<evidence type="ECO:0000259" key="1">
    <source>
        <dbReference type="Pfam" id="PF00107"/>
    </source>
</evidence>
<dbReference type="InterPro" id="IPR036291">
    <property type="entry name" value="NAD(P)-bd_dom_sf"/>
</dbReference>
<dbReference type="PANTHER" id="PTHR43205:SF7">
    <property type="entry name" value="PROSTAGLANDIN REDUCTASE 1"/>
    <property type="match status" value="1"/>
</dbReference>
<keyword evidence="3" id="KW-1185">Reference proteome</keyword>
<feature type="non-terminal residue" evidence="2">
    <location>
        <position position="1"/>
    </location>
</feature>
<dbReference type="Pfam" id="PF00107">
    <property type="entry name" value="ADH_zinc_N"/>
    <property type="match status" value="1"/>
</dbReference>
<reference evidence="2 3" key="1">
    <citation type="submission" date="2021-06" db="EMBL/GenBank/DDBJ databases">
        <authorList>
            <person name="Kallberg Y."/>
            <person name="Tangrot J."/>
            <person name="Rosling A."/>
        </authorList>
    </citation>
    <scope>NUCLEOTIDE SEQUENCE [LARGE SCALE GENOMIC DNA]</scope>
    <source>
        <strain evidence="2 3">120-4 pot B 10/14</strain>
    </source>
</reference>
<dbReference type="InterPro" id="IPR013149">
    <property type="entry name" value="ADH-like_C"/>
</dbReference>
<feature type="domain" description="Alcohol dehydrogenase-like C-terminal" evidence="1">
    <location>
        <begin position="5"/>
        <end position="66"/>
    </location>
</feature>
<dbReference type="EMBL" id="CAJVQB010016204">
    <property type="protein sequence ID" value="CAG8778854.1"/>
    <property type="molecule type" value="Genomic_DNA"/>
</dbReference>
<dbReference type="InterPro" id="IPR045010">
    <property type="entry name" value="MDR_fam"/>
</dbReference>
<dbReference type="Gene3D" id="3.40.50.720">
    <property type="entry name" value="NAD(P)-binding Rossmann-like Domain"/>
    <property type="match status" value="1"/>
</dbReference>
<comment type="caution">
    <text evidence="2">The sequence shown here is derived from an EMBL/GenBank/DDBJ whole genome shotgun (WGS) entry which is preliminary data.</text>
</comment>
<dbReference type="Proteomes" id="UP000789901">
    <property type="component" value="Unassembled WGS sequence"/>
</dbReference>
<name>A0ABN7VJ95_GIGMA</name>
<evidence type="ECO:0000313" key="3">
    <source>
        <dbReference type="Proteomes" id="UP000789901"/>
    </source>
</evidence>
<accession>A0ABN7VJ95</accession>
<dbReference type="PANTHER" id="PTHR43205">
    <property type="entry name" value="PROSTAGLANDIN REDUCTASE"/>
    <property type="match status" value="1"/>
</dbReference>
<protein>
    <submittedName>
        <fullName evidence="2">19891_t:CDS:1</fullName>
    </submittedName>
</protein>
<dbReference type="Gene3D" id="3.90.180.10">
    <property type="entry name" value="Medium-chain alcohol dehydrogenases, catalytic domain"/>
    <property type="match status" value="1"/>
</dbReference>
<evidence type="ECO:0000313" key="2">
    <source>
        <dbReference type="EMBL" id="CAG8778854.1"/>
    </source>
</evidence>
<gene>
    <name evidence="2" type="ORF">GMARGA_LOCUS19428</name>
</gene>
<sequence>ATSGAVGQVVGQIAKVKGLRIIGFAGDDSKIKYLEEELKFDGAFNYKLKLKELCPNRVDIYFDNVGEWLKQGKLKYKEDIVEAIQNAPKTSVNILTGKNFGKLIVKIC</sequence>